<dbReference type="Proteomes" id="UP000288892">
    <property type="component" value="Unassembled WGS sequence"/>
</dbReference>
<dbReference type="InterPro" id="IPR027417">
    <property type="entry name" value="P-loop_NTPase"/>
</dbReference>
<comment type="function">
    <text evidence="4">Uses inorganic polyphosphate (polyP) as a donor to convert GDP to GTP or ADP to ATP.</text>
</comment>
<evidence type="ECO:0000313" key="7">
    <source>
        <dbReference type="Proteomes" id="UP000288892"/>
    </source>
</evidence>
<comment type="caution">
    <text evidence="6">The sequence shown here is derived from an EMBL/GenBank/DDBJ whole genome shotgun (WGS) entry which is preliminary data.</text>
</comment>
<dbReference type="PANTHER" id="PTHR34383">
    <property type="entry name" value="POLYPHOSPHATE:AMP PHOSPHOTRANSFERASE-RELATED"/>
    <property type="match status" value="1"/>
</dbReference>
<evidence type="ECO:0000259" key="5">
    <source>
        <dbReference type="Pfam" id="PF03976"/>
    </source>
</evidence>
<dbReference type="EMBL" id="MTKS01000066">
    <property type="protein sequence ID" value="RWX51898.1"/>
    <property type="molecule type" value="Genomic_DNA"/>
</dbReference>
<feature type="domain" description="Polyphosphate kinase-2-related" evidence="5">
    <location>
        <begin position="49"/>
        <end position="270"/>
    </location>
</feature>
<evidence type="ECO:0000256" key="2">
    <source>
        <dbReference type="ARBA" id="ARBA00022679"/>
    </source>
</evidence>
<dbReference type="SUPFAM" id="SSF52540">
    <property type="entry name" value="P-loop containing nucleoside triphosphate hydrolases"/>
    <property type="match status" value="1"/>
</dbReference>
<dbReference type="InterPro" id="IPR022488">
    <property type="entry name" value="PPK2-related"/>
</dbReference>
<evidence type="ECO:0000256" key="3">
    <source>
        <dbReference type="ARBA" id="ARBA00022777"/>
    </source>
</evidence>
<sequence length="304" mass="35718">MTNGKEKKTDKQKDCPIKVKLLEGTAMKNMNKKEAKDRCAVWIKKATLDYEIELKSMQIELMKLQKHMKATGMRVLAIFEGRDAAGKGGTIKRITAFLNPRNTRVVALSKPSDTETTQWYFQRYAPHLPAAGELVLFDRSWYNRAMVEPVMSFCTDEQHKRFLKDVPLFEEMLVKDGIKLFKFYFSVSKDEQSRRFESRKHDLLKQYKLSPVDKLAQEFWDKYSVKKFQMLNESNRTLTPWTIIRSDNKKKARINCMKHILSNIEYEEKVEPEKFTPDPEIVISGIDEIKHMERNLLQPKQLRG</sequence>
<gene>
    <name evidence="6" type="ORF">VU01_10665</name>
</gene>
<dbReference type="AlphaFoldDB" id="A0A444JG15"/>
<organism evidence="6 7">
    <name type="scientific">Candidatus Electrothrix marina</name>
    <dbReference type="NCBI Taxonomy" id="1859130"/>
    <lineage>
        <taxon>Bacteria</taxon>
        <taxon>Pseudomonadati</taxon>
        <taxon>Thermodesulfobacteriota</taxon>
        <taxon>Desulfobulbia</taxon>
        <taxon>Desulfobulbales</taxon>
        <taxon>Desulfobulbaceae</taxon>
        <taxon>Candidatus Electrothrix</taxon>
    </lineage>
</organism>
<dbReference type="GO" id="GO:0006793">
    <property type="term" value="P:phosphorus metabolic process"/>
    <property type="evidence" value="ECO:0007669"/>
    <property type="project" value="InterPro"/>
</dbReference>
<dbReference type="PIRSF" id="PIRSF028756">
    <property type="entry name" value="PPK2_prd"/>
    <property type="match status" value="1"/>
</dbReference>
<evidence type="ECO:0000256" key="1">
    <source>
        <dbReference type="ARBA" id="ARBA00009924"/>
    </source>
</evidence>
<comment type="similarity">
    <text evidence="1 4">Belongs to the polyphosphate kinase 2 (PPK2) family. Class I subfamily.</text>
</comment>
<dbReference type="EC" id="2.7.4.-" evidence="4"/>
<accession>A0A444JG15</accession>
<comment type="subunit">
    <text evidence="4">Homotetramer.</text>
</comment>
<protein>
    <recommendedName>
        <fullName evidence="4">ADP/GDP-polyphosphate phosphotransferase</fullName>
        <ecNumber evidence="4">2.7.4.-</ecNumber>
    </recommendedName>
    <alternativeName>
        <fullName evidence="4">Polyphosphate kinase PPK2</fullName>
    </alternativeName>
</protein>
<dbReference type="PANTHER" id="PTHR34383:SF1">
    <property type="entry name" value="ADP-POLYPHOSPHATE PHOSPHOTRANSFERASE"/>
    <property type="match status" value="1"/>
</dbReference>
<evidence type="ECO:0000313" key="6">
    <source>
        <dbReference type="EMBL" id="RWX51898.1"/>
    </source>
</evidence>
<dbReference type="InterPro" id="IPR016898">
    <property type="entry name" value="Polyphosphate_phosphotransfera"/>
</dbReference>
<dbReference type="GO" id="GO:0008976">
    <property type="term" value="F:polyphosphate kinase activity"/>
    <property type="evidence" value="ECO:0007669"/>
    <property type="project" value="UniProtKB-UniRule"/>
</dbReference>
<dbReference type="Pfam" id="PF03976">
    <property type="entry name" value="PPK2"/>
    <property type="match status" value="1"/>
</dbReference>
<reference evidence="6 7" key="1">
    <citation type="submission" date="2017-01" db="EMBL/GenBank/DDBJ databases">
        <title>The cable genome- insights into the physiology and evolution of filamentous bacteria capable of sulfide oxidation via long distance electron transfer.</title>
        <authorList>
            <person name="Schreiber L."/>
            <person name="Bjerg J.T."/>
            <person name="Boggild A."/>
            <person name="Van De Vossenberg J."/>
            <person name="Meysman F."/>
            <person name="Nielsen L.P."/>
            <person name="Schramm A."/>
            <person name="Kjeldsen K.U."/>
        </authorList>
    </citation>
    <scope>NUCLEOTIDE SEQUENCE [LARGE SCALE GENOMIC DNA]</scope>
    <source>
        <strain evidence="6">A5</strain>
    </source>
</reference>
<dbReference type="NCBIfam" id="TIGR03707">
    <property type="entry name" value="PPK2_P_aer"/>
    <property type="match status" value="1"/>
</dbReference>
<keyword evidence="2 4" id="KW-0808">Transferase</keyword>
<keyword evidence="3 4" id="KW-0418">Kinase</keyword>
<keyword evidence="7" id="KW-1185">Reference proteome</keyword>
<evidence type="ECO:0000256" key="4">
    <source>
        <dbReference type="RuleBase" id="RU369062"/>
    </source>
</evidence>
<dbReference type="Gene3D" id="3.40.50.300">
    <property type="entry name" value="P-loop containing nucleotide triphosphate hydrolases"/>
    <property type="match status" value="1"/>
</dbReference>
<dbReference type="InterPro" id="IPR022486">
    <property type="entry name" value="PPK2_PA0141"/>
</dbReference>
<proteinExistence type="inferred from homology"/>
<name>A0A444JG15_9BACT</name>